<feature type="transmembrane region" description="Helical" evidence="1">
    <location>
        <begin position="34"/>
        <end position="51"/>
    </location>
</feature>
<dbReference type="Proteomes" id="UP000461288">
    <property type="component" value="Unassembled WGS sequence"/>
</dbReference>
<dbReference type="AlphaFoldDB" id="A0A7X3KT76"/>
<comment type="caution">
    <text evidence="3">The sequence shown here is derived from an EMBL/GenBank/DDBJ whole genome shotgun (WGS) entry which is preliminary data.</text>
</comment>
<feature type="transmembrane region" description="Helical" evidence="1">
    <location>
        <begin position="72"/>
        <end position="97"/>
    </location>
</feature>
<feature type="chain" id="PRO_5030692976" description="DUF3995 domain-containing protein" evidence="2">
    <location>
        <begin position="25"/>
        <end position="148"/>
    </location>
</feature>
<accession>A0A7X3KT76</accession>
<protein>
    <recommendedName>
        <fullName evidence="5">DUF3995 domain-containing protein</fullName>
    </recommendedName>
</protein>
<dbReference type="EMBL" id="WTFN01000010">
    <property type="protein sequence ID" value="MWK55504.1"/>
    <property type="molecule type" value="Genomic_DNA"/>
</dbReference>
<reference evidence="3 4" key="1">
    <citation type="submission" date="2019-12" db="EMBL/GenBank/DDBJ databases">
        <title>Draft genome sequence of Pseudomonas otitidis recovered from a chicken carcass.</title>
        <authorList>
            <person name="Vieira T.R."/>
            <person name="Oliviera E.F.C."/>
            <person name="Silva N.M.V."/>
            <person name="Sambrano G.E."/>
            <person name="Cibulski S.P."/>
            <person name="Cardoso M.R.I."/>
        </authorList>
    </citation>
    <scope>NUCLEOTIDE SEQUENCE [LARGE SCALE GENOMIC DNA]</scope>
    <source>
        <strain evidence="3 4">25_K</strain>
    </source>
</reference>
<keyword evidence="1" id="KW-0472">Membrane</keyword>
<evidence type="ECO:0008006" key="5">
    <source>
        <dbReference type="Google" id="ProtNLM"/>
    </source>
</evidence>
<evidence type="ECO:0000256" key="1">
    <source>
        <dbReference type="SAM" id="Phobius"/>
    </source>
</evidence>
<name>A0A7X3KT76_9GAMM</name>
<dbReference type="RefSeq" id="WP_160480172.1">
    <property type="nucleotide sequence ID" value="NZ_WTFN01000010.1"/>
</dbReference>
<keyword evidence="2" id="KW-0732">Signal</keyword>
<gene>
    <name evidence="3" type="ORF">GO594_05925</name>
</gene>
<evidence type="ECO:0000313" key="3">
    <source>
        <dbReference type="EMBL" id="MWK55504.1"/>
    </source>
</evidence>
<evidence type="ECO:0000313" key="4">
    <source>
        <dbReference type="Proteomes" id="UP000461288"/>
    </source>
</evidence>
<keyword evidence="1" id="KW-1133">Transmembrane helix</keyword>
<proteinExistence type="predicted"/>
<sequence>MKPWIVGAVDAALFLFGWSAIALAAAPDAQAALLFSACWLLPVSVAVWALGTRQARAILAGRGGLRRAAWEGFCWGAGLGLAVVLLSNAPDALAAGGALEGQPLFSGQTARFLLDGWPFYLVAGFLGCGHAVGFYRLNGWLLWRYRIT</sequence>
<organism evidence="3 4">
    <name type="scientific">Metapseudomonas otitidis</name>
    <dbReference type="NCBI Taxonomy" id="319939"/>
    <lineage>
        <taxon>Bacteria</taxon>
        <taxon>Pseudomonadati</taxon>
        <taxon>Pseudomonadota</taxon>
        <taxon>Gammaproteobacteria</taxon>
        <taxon>Pseudomonadales</taxon>
        <taxon>Pseudomonadaceae</taxon>
        <taxon>Metapseudomonas</taxon>
    </lineage>
</organism>
<keyword evidence="1" id="KW-0812">Transmembrane</keyword>
<feature type="signal peptide" evidence="2">
    <location>
        <begin position="1"/>
        <end position="24"/>
    </location>
</feature>
<evidence type="ECO:0000256" key="2">
    <source>
        <dbReference type="SAM" id="SignalP"/>
    </source>
</evidence>
<feature type="transmembrane region" description="Helical" evidence="1">
    <location>
        <begin position="117"/>
        <end position="137"/>
    </location>
</feature>